<evidence type="ECO:0000313" key="2">
    <source>
        <dbReference type="Proteomes" id="UP000234681"/>
    </source>
</evidence>
<protein>
    <submittedName>
        <fullName evidence="1">RCG57463</fullName>
    </submittedName>
</protein>
<organism evidence="1 2">
    <name type="scientific">Rattus norvegicus</name>
    <name type="common">Rat</name>
    <dbReference type="NCBI Taxonomy" id="10116"/>
    <lineage>
        <taxon>Eukaryota</taxon>
        <taxon>Metazoa</taxon>
        <taxon>Chordata</taxon>
        <taxon>Craniata</taxon>
        <taxon>Vertebrata</taxon>
        <taxon>Euteleostomi</taxon>
        <taxon>Mammalia</taxon>
        <taxon>Eutheria</taxon>
        <taxon>Euarchontoglires</taxon>
        <taxon>Glires</taxon>
        <taxon>Rodentia</taxon>
        <taxon>Myomorpha</taxon>
        <taxon>Muroidea</taxon>
        <taxon>Muridae</taxon>
        <taxon>Murinae</taxon>
        <taxon>Rattus</taxon>
    </lineage>
</organism>
<gene>
    <name evidence="1" type="ORF">rCG_57463</name>
</gene>
<evidence type="ECO:0000313" key="1">
    <source>
        <dbReference type="EMBL" id="EDL94255.1"/>
    </source>
</evidence>
<name>A6JHD1_RAT</name>
<dbReference type="AlphaFoldDB" id="A6JHD1"/>
<proteinExistence type="predicted"/>
<dbReference type="EMBL" id="CH473986">
    <property type="protein sequence ID" value="EDL94255.1"/>
    <property type="molecule type" value="Genomic_DNA"/>
</dbReference>
<dbReference type="Proteomes" id="UP000234681">
    <property type="component" value="Chromosome 1"/>
</dbReference>
<reference evidence="2" key="1">
    <citation type="submission" date="2005-09" db="EMBL/GenBank/DDBJ databases">
        <authorList>
            <person name="Mural R.J."/>
            <person name="Li P.W."/>
            <person name="Adams M.D."/>
            <person name="Amanatides P.G."/>
            <person name="Baden-Tillson H."/>
            <person name="Barnstead M."/>
            <person name="Chin S.H."/>
            <person name="Dew I."/>
            <person name="Evans C.A."/>
            <person name="Ferriera S."/>
            <person name="Flanigan M."/>
            <person name="Fosler C."/>
            <person name="Glodek A."/>
            <person name="Gu Z."/>
            <person name="Holt R.A."/>
            <person name="Jennings D."/>
            <person name="Kraft C.L."/>
            <person name="Lu F."/>
            <person name="Nguyen T."/>
            <person name="Nusskern D.R."/>
            <person name="Pfannkoch C.M."/>
            <person name="Sitter C."/>
            <person name="Sutton G.G."/>
            <person name="Venter J.C."/>
            <person name="Wang Z."/>
            <person name="Woodage T."/>
            <person name="Zheng X.H."/>
            <person name="Zhong F."/>
        </authorList>
    </citation>
    <scope>NUCLEOTIDE SEQUENCE [LARGE SCALE GENOMIC DNA]</scope>
    <source>
        <strain>BN</strain>
        <strain evidence="2">Sprague-Dawley</strain>
    </source>
</reference>
<accession>A6JHD1</accession>
<sequence length="46" mass="4874">MHNALASVSSALGFQACVTIPYTSVLLLASLCKLPCRPPSTQDVRL</sequence>